<comment type="caution">
    <text evidence="1">The sequence shown here is derived from an EMBL/GenBank/DDBJ whole genome shotgun (WGS) entry which is preliminary data.</text>
</comment>
<protein>
    <submittedName>
        <fullName evidence="1">Signal peptide protein</fullName>
    </submittedName>
</protein>
<dbReference type="PROSITE" id="PS51257">
    <property type="entry name" value="PROKAR_LIPOPROTEIN"/>
    <property type="match status" value="1"/>
</dbReference>
<evidence type="ECO:0000313" key="1">
    <source>
        <dbReference type="EMBL" id="GBF80334.1"/>
    </source>
</evidence>
<dbReference type="RefSeq" id="WP_124971831.1">
    <property type="nucleotide sequence ID" value="NZ_BDQK01000007.1"/>
</dbReference>
<name>A0A401IGJ3_APHSA</name>
<dbReference type="InterPro" id="IPR003795">
    <property type="entry name" value="DUF192"/>
</dbReference>
<keyword evidence="2" id="KW-1185">Reference proteome</keyword>
<accession>A0A401IGJ3</accession>
<dbReference type="Pfam" id="PF02643">
    <property type="entry name" value="DUF192"/>
    <property type="match status" value="1"/>
</dbReference>
<organism evidence="1 2">
    <name type="scientific">Aphanothece sacrum FPU1</name>
    <dbReference type="NCBI Taxonomy" id="1920663"/>
    <lineage>
        <taxon>Bacteria</taxon>
        <taxon>Bacillati</taxon>
        <taxon>Cyanobacteriota</taxon>
        <taxon>Cyanophyceae</taxon>
        <taxon>Oscillatoriophycideae</taxon>
        <taxon>Chroococcales</taxon>
        <taxon>Aphanothecaceae</taxon>
        <taxon>Aphanothece</taxon>
    </lineage>
</organism>
<dbReference type="EMBL" id="BDQK01000007">
    <property type="protein sequence ID" value="GBF80334.1"/>
    <property type="molecule type" value="Genomic_DNA"/>
</dbReference>
<sequence>MKQPIYLLIMISFLVLGCSPNPNVNTTGEKTLSTLVESQGQILPIEAQVKIGSEVIELEVAKTPEQQSMGLMYRDSLPKNRGMIFLFDQPRFLKFWMKNVTIPLDMVFLHKGEVKAILANVPPCSSDTCPTYGPEASMDQVIELGGGRAAEIGIKKGDRLDIKFQKNPQ</sequence>
<dbReference type="AlphaFoldDB" id="A0A401IGJ3"/>
<gene>
    <name evidence="1" type="ORF">AsFPU1_1735</name>
</gene>
<dbReference type="PANTHER" id="PTHR37953">
    <property type="entry name" value="UPF0127 PROTEIN MJ1496"/>
    <property type="match status" value="1"/>
</dbReference>
<dbReference type="PANTHER" id="PTHR37953:SF1">
    <property type="entry name" value="UPF0127 PROTEIN MJ1496"/>
    <property type="match status" value="1"/>
</dbReference>
<dbReference type="InterPro" id="IPR038695">
    <property type="entry name" value="Saro_0823-like_sf"/>
</dbReference>
<dbReference type="Proteomes" id="UP000287247">
    <property type="component" value="Unassembled WGS sequence"/>
</dbReference>
<evidence type="ECO:0000313" key="2">
    <source>
        <dbReference type="Proteomes" id="UP000287247"/>
    </source>
</evidence>
<proteinExistence type="predicted"/>
<dbReference type="OrthoDB" id="9808290at2"/>
<reference evidence="2" key="1">
    <citation type="submission" date="2017-05" db="EMBL/GenBank/DDBJ databases">
        <title>Physiological properties and genetic analysis related to exopolysaccharide production of fresh-water unicellular cyanobacterium Aphanothece sacrum, Suizenji Nori, that has been cultured as a food source in Japan.</title>
        <authorList>
            <person name="Kanesaki Y."/>
            <person name="Yoshikawa S."/>
            <person name="Ohki K."/>
        </authorList>
    </citation>
    <scope>NUCLEOTIDE SEQUENCE [LARGE SCALE GENOMIC DNA]</scope>
    <source>
        <strain evidence="2">FPU1</strain>
    </source>
</reference>
<dbReference type="Gene3D" id="2.60.120.1140">
    <property type="entry name" value="Protein of unknown function DUF192"/>
    <property type="match status" value="1"/>
</dbReference>